<evidence type="ECO:0000313" key="3">
    <source>
        <dbReference type="Proteomes" id="UP000094598"/>
    </source>
</evidence>
<evidence type="ECO:0000313" key="1">
    <source>
        <dbReference type="EMBL" id="AOQ22830.1"/>
    </source>
</evidence>
<gene>
    <name evidence="1" type="ORF">Maut_00355</name>
    <name evidence="2" type="ORF">MTAT_25260</name>
</gene>
<keyword evidence="4" id="KW-1185">Reference proteome</keyword>
<accession>A0AAC9MTM4</accession>
<name>A0AAC9MTM4_NEOTH</name>
<dbReference type="Proteomes" id="UP000322283">
    <property type="component" value="Unassembled WGS sequence"/>
</dbReference>
<reference evidence="2 4" key="2">
    <citation type="submission" date="2019-05" db="EMBL/GenBank/DDBJ databases">
        <title>Genome sequence of Moorella thermoacetica ATCC 33924.</title>
        <authorList>
            <person name="Poehlein A."/>
            <person name="Bengelsdorf F.R."/>
            <person name="Duerre P."/>
            <person name="Daniel R."/>
        </authorList>
    </citation>
    <scope>NUCLEOTIDE SEQUENCE [LARGE SCALE GENOMIC DNA]</scope>
    <source>
        <strain evidence="2 4">ATCC 33924</strain>
    </source>
</reference>
<dbReference type="EMBL" id="VCDX01000011">
    <property type="protein sequence ID" value="TYL10030.1"/>
    <property type="molecule type" value="Genomic_DNA"/>
</dbReference>
<reference evidence="1 3" key="1">
    <citation type="submission" date="2016-08" db="EMBL/GenBank/DDBJ databases">
        <title>Moorella thermoacetica DSM 103132.</title>
        <authorList>
            <person name="Jendresen C.B."/>
            <person name="Redl S.M."/>
            <person name="Jensen T.O."/>
            <person name="Nielsen A.T."/>
        </authorList>
    </citation>
    <scope>NUCLEOTIDE SEQUENCE [LARGE SCALE GENOMIC DNA]</scope>
    <source>
        <strain evidence="1 3">DSM 103132</strain>
    </source>
</reference>
<protein>
    <submittedName>
        <fullName evidence="1">Uncharacterized protein</fullName>
    </submittedName>
</protein>
<dbReference type="EMBL" id="CP017019">
    <property type="protein sequence ID" value="AOQ22830.1"/>
    <property type="molecule type" value="Genomic_DNA"/>
</dbReference>
<dbReference type="Proteomes" id="UP000094598">
    <property type="component" value="Chromosome"/>
</dbReference>
<organism evidence="1 3">
    <name type="scientific">Neomoorella thermoacetica</name>
    <name type="common">Clostridium thermoaceticum</name>
    <dbReference type="NCBI Taxonomy" id="1525"/>
    <lineage>
        <taxon>Bacteria</taxon>
        <taxon>Bacillati</taxon>
        <taxon>Bacillota</taxon>
        <taxon>Clostridia</taxon>
        <taxon>Neomoorellales</taxon>
        <taxon>Neomoorellaceae</taxon>
        <taxon>Neomoorella</taxon>
    </lineage>
</organism>
<dbReference type="AlphaFoldDB" id="A0AAC9MTM4"/>
<sequence>MKKKYLALAGRIREELAWQRTKRELERFLLFLEARGNVLNYFTELGTP</sequence>
<evidence type="ECO:0000313" key="4">
    <source>
        <dbReference type="Proteomes" id="UP000322283"/>
    </source>
</evidence>
<evidence type="ECO:0000313" key="2">
    <source>
        <dbReference type="EMBL" id="TYL10030.1"/>
    </source>
</evidence>
<proteinExistence type="predicted"/>